<evidence type="ECO:0000256" key="1">
    <source>
        <dbReference type="ARBA" id="ARBA00004496"/>
    </source>
</evidence>
<dbReference type="GO" id="GO:0008168">
    <property type="term" value="F:methyltransferase activity"/>
    <property type="evidence" value="ECO:0007669"/>
    <property type="project" value="UniProtKB-KW"/>
</dbReference>
<protein>
    <submittedName>
        <fullName evidence="9">Class I SAM-dependent rRNA methyltransferase</fullName>
    </submittedName>
</protein>
<keyword evidence="3 9" id="KW-0489">Methyltransferase</keyword>
<comment type="subcellular location">
    <subcellularLocation>
        <location evidence="1">Cytoplasm</location>
    </subcellularLocation>
</comment>
<keyword evidence="4" id="KW-0808">Transferase</keyword>
<evidence type="ECO:0000256" key="5">
    <source>
        <dbReference type="ARBA" id="ARBA00022691"/>
    </source>
</evidence>
<evidence type="ECO:0000256" key="6">
    <source>
        <dbReference type="ARBA" id="ARBA00038091"/>
    </source>
</evidence>
<comment type="similarity">
    <text evidence="6">Belongs to the methyltransferase superfamily. RlmI family.</text>
</comment>
<keyword evidence="5" id="KW-0949">S-adenosyl-L-methionine</keyword>
<keyword evidence="2" id="KW-0963">Cytoplasm</keyword>
<dbReference type="CDD" id="cd11572">
    <property type="entry name" value="RlmI_M_like"/>
    <property type="match status" value="1"/>
</dbReference>
<evidence type="ECO:0000259" key="8">
    <source>
        <dbReference type="Pfam" id="PF17785"/>
    </source>
</evidence>
<dbReference type="RefSeq" id="WP_271431747.1">
    <property type="nucleotide sequence ID" value="NZ_JAQIOY010000002.1"/>
</dbReference>
<dbReference type="Gene3D" id="3.40.50.150">
    <property type="entry name" value="Vaccinia Virus protein VP39"/>
    <property type="match status" value="1"/>
</dbReference>
<evidence type="ECO:0000313" key="9">
    <source>
        <dbReference type="EMBL" id="MDA7424391.1"/>
    </source>
</evidence>
<name>A0ABT4XR19_9RHOB</name>
<dbReference type="GO" id="GO:0032259">
    <property type="term" value="P:methylation"/>
    <property type="evidence" value="ECO:0007669"/>
    <property type="project" value="UniProtKB-KW"/>
</dbReference>
<keyword evidence="10" id="KW-1185">Reference proteome</keyword>
<dbReference type="Pfam" id="PF17785">
    <property type="entry name" value="PUA_3"/>
    <property type="match status" value="1"/>
</dbReference>
<dbReference type="Proteomes" id="UP001210720">
    <property type="component" value="Unassembled WGS sequence"/>
</dbReference>
<sequence>MTAPVLHSAQADTPENRPVLRLKPKANARAIRRGAPWVYDNELVMDRRAKKIAPGTIAVLEDAERQELGLIAANPTSKIVGRMLDRHVDATIDQAWLEVRIAKALSLRERLYDAPYYRLIHAEADGLPGVIVDRFGDTVVVQPNAAWAEVLLEPLADAICAVCGVTNVLKNAGGRGRSLEGLDDVDRVLRGAAPKAPIPVAMNNATYMADLTGGQKTGLFFDQRDNHAFAARLCENTAVLDVFSHVGGFGLAALAGGAKSAVCVDGSAPALDLAAQGAGHMGKTDCFEARQGDAFDQLQAMQDASEEYGVVICDPPAFAPNKPALDKGLRAYERIARLAAPLVEEDGYLILCSCSHAADLTSFTGACLRGIGRAGRRAQLIHTGQAGPDHPLLPQLAESGYLKALFFRL</sequence>
<dbReference type="Pfam" id="PF10672">
    <property type="entry name" value="Methyltrans_SAM"/>
    <property type="match status" value="1"/>
</dbReference>
<reference evidence="9 10" key="1">
    <citation type="submission" date="2023-01" db="EMBL/GenBank/DDBJ databases">
        <title>Thalassococcus onchidii sp. nov., isolated from a marine invertebrate from the South China Sea.</title>
        <authorList>
            <person name="Xu S."/>
            <person name="Liu Z."/>
            <person name="Xu Y."/>
        </authorList>
    </citation>
    <scope>NUCLEOTIDE SEQUENCE [LARGE SCALE GENOMIC DNA]</scope>
    <source>
        <strain evidence="9 10">KCTC 32084</strain>
    </source>
</reference>
<dbReference type="InterPro" id="IPR041532">
    <property type="entry name" value="RlmI-like_PUA"/>
</dbReference>
<dbReference type="Gene3D" id="3.30.750.80">
    <property type="entry name" value="RNA methyltransferase domain (HRMD) like"/>
    <property type="match status" value="1"/>
</dbReference>
<accession>A0ABT4XR19</accession>
<dbReference type="InterPro" id="IPR029063">
    <property type="entry name" value="SAM-dependent_MTases_sf"/>
</dbReference>
<evidence type="ECO:0000256" key="4">
    <source>
        <dbReference type="ARBA" id="ARBA00022679"/>
    </source>
</evidence>
<proteinExistence type="inferred from homology"/>
<evidence type="ECO:0000259" key="7">
    <source>
        <dbReference type="Pfam" id="PF10672"/>
    </source>
</evidence>
<dbReference type="CDD" id="cd02440">
    <property type="entry name" value="AdoMet_MTases"/>
    <property type="match status" value="1"/>
</dbReference>
<dbReference type="PANTHER" id="PTHR42873">
    <property type="entry name" value="RIBOSOMAL RNA LARGE SUBUNIT METHYLTRANSFERASE"/>
    <property type="match status" value="1"/>
</dbReference>
<feature type="domain" description="S-adenosylmethionine-dependent methyltransferase" evidence="7">
    <location>
        <begin position="201"/>
        <end position="408"/>
    </location>
</feature>
<dbReference type="SUPFAM" id="SSF53335">
    <property type="entry name" value="S-adenosyl-L-methionine-dependent methyltransferases"/>
    <property type="match status" value="1"/>
</dbReference>
<feature type="domain" description="RlmI-like PUA" evidence="8">
    <location>
        <begin position="20"/>
        <end position="86"/>
    </location>
</feature>
<dbReference type="InterPro" id="IPR036974">
    <property type="entry name" value="PUA_sf"/>
</dbReference>
<dbReference type="InterPro" id="IPR015947">
    <property type="entry name" value="PUA-like_sf"/>
</dbReference>
<comment type="caution">
    <text evidence="9">The sequence shown here is derived from an EMBL/GenBank/DDBJ whole genome shotgun (WGS) entry which is preliminary data.</text>
</comment>
<dbReference type="PANTHER" id="PTHR42873:SF1">
    <property type="entry name" value="S-ADENOSYLMETHIONINE-DEPENDENT METHYLTRANSFERASE DOMAIN-CONTAINING PROTEIN"/>
    <property type="match status" value="1"/>
</dbReference>
<dbReference type="InterPro" id="IPR019614">
    <property type="entry name" value="SAM-dep_methyl-trfase"/>
</dbReference>
<evidence type="ECO:0000313" key="10">
    <source>
        <dbReference type="Proteomes" id="UP001210720"/>
    </source>
</evidence>
<dbReference type="EMBL" id="JAQIOY010000002">
    <property type="protein sequence ID" value="MDA7424391.1"/>
    <property type="molecule type" value="Genomic_DNA"/>
</dbReference>
<dbReference type="NCBIfam" id="NF046099">
    <property type="entry name" value="RSP_2647_MTase"/>
    <property type="match status" value="1"/>
</dbReference>
<evidence type="ECO:0000256" key="2">
    <source>
        <dbReference type="ARBA" id="ARBA00022490"/>
    </source>
</evidence>
<gene>
    <name evidence="9" type="ORF">PFY00_06620</name>
</gene>
<dbReference type="SUPFAM" id="SSF88697">
    <property type="entry name" value="PUA domain-like"/>
    <property type="match status" value="1"/>
</dbReference>
<evidence type="ECO:0000256" key="3">
    <source>
        <dbReference type="ARBA" id="ARBA00022603"/>
    </source>
</evidence>
<dbReference type="Gene3D" id="2.30.130.10">
    <property type="entry name" value="PUA domain"/>
    <property type="match status" value="1"/>
</dbReference>
<organism evidence="9 10">
    <name type="scientific">Thalassococcus lentus</name>
    <dbReference type="NCBI Taxonomy" id="1210524"/>
    <lineage>
        <taxon>Bacteria</taxon>
        <taxon>Pseudomonadati</taxon>
        <taxon>Pseudomonadota</taxon>
        <taxon>Alphaproteobacteria</taxon>
        <taxon>Rhodobacterales</taxon>
        <taxon>Roseobacteraceae</taxon>
        <taxon>Thalassococcus</taxon>
    </lineage>
</organism>